<dbReference type="InterPro" id="IPR051678">
    <property type="entry name" value="AGP_Transferase"/>
</dbReference>
<keyword evidence="3" id="KW-1185">Reference proteome</keyword>
<dbReference type="SUPFAM" id="SSF56112">
    <property type="entry name" value="Protein kinase-like (PK-like)"/>
    <property type="match status" value="1"/>
</dbReference>
<dbReference type="PANTHER" id="PTHR21310:SF58">
    <property type="entry name" value="AMINOGLYCOSIDE PHOSPHOTRANSFERASE DOMAIN-CONTAINING PROTEIN"/>
    <property type="match status" value="1"/>
</dbReference>
<gene>
    <name evidence="2" type="ORF">UCRPC4_g00894</name>
</gene>
<evidence type="ECO:0000313" key="3">
    <source>
        <dbReference type="Proteomes" id="UP000053317"/>
    </source>
</evidence>
<comment type="caution">
    <text evidence="2">The sequence shown here is derived from an EMBL/GenBank/DDBJ whole genome shotgun (WGS) entry which is preliminary data.</text>
</comment>
<organism evidence="2 3">
    <name type="scientific">Phaeomoniella chlamydospora</name>
    <name type="common">Phaeoacremonium chlamydosporum</name>
    <dbReference type="NCBI Taxonomy" id="158046"/>
    <lineage>
        <taxon>Eukaryota</taxon>
        <taxon>Fungi</taxon>
        <taxon>Dikarya</taxon>
        <taxon>Ascomycota</taxon>
        <taxon>Pezizomycotina</taxon>
        <taxon>Eurotiomycetes</taxon>
        <taxon>Chaetothyriomycetidae</taxon>
        <taxon>Phaeomoniellales</taxon>
        <taxon>Phaeomoniellaceae</taxon>
        <taxon>Phaeomoniella</taxon>
    </lineage>
</organism>
<dbReference type="InterPro" id="IPR002575">
    <property type="entry name" value="Aminoglycoside_PTrfase"/>
</dbReference>
<dbReference type="EMBL" id="LCWF01000022">
    <property type="protein sequence ID" value="KKY27661.1"/>
    <property type="molecule type" value="Genomic_DNA"/>
</dbReference>
<reference evidence="2 3" key="2">
    <citation type="submission" date="2015-05" db="EMBL/GenBank/DDBJ databases">
        <authorList>
            <person name="Morales-Cruz A."/>
            <person name="Amrine K.C."/>
            <person name="Cantu D."/>
        </authorList>
    </citation>
    <scope>NUCLEOTIDE SEQUENCE [LARGE SCALE GENOMIC DNA]</scope>
    <source>
        <strain evidence="2">UCRPC4</strain>
    </source>
</reference>
<dbReference type="CDD" id="cd05120">
    <property type="entry name" value="APH_ChoK_like"/>
    <property type="match status" value="1"/>
</dbReference>
<feature type="domain" description="Aminoglycoside phosphotransferase" evidence="1">
    <location>
        <begin position="12"/>
        <end position="211"/>
    </location>
</feature>
<accession>A0A0G2F040</accession>
<evidence type="ECO:0000259" key="1">
    <source>
        <dbReference type="Pfam" id="PF01636"/>
    </source>
</evidence>
<dbReference type="Proteomes" id="UP000053317">
    <property type="component" value="Unassembled WGS sequence"/>
</dbReference>
<sequence>MATVYEKAVQGEELSNDVGNRVIASRTSGGCLVAVKVKDRRIFRRSEADMMNYASHHTAGILAPHVLGCYDVEPQLTTMVSDLVPGLPLDTVRHNMNPEQQNSIKLQLKDQLRRFRECAQTFIGRVNRQSIKNFFERTRFASMGPWDSEKEFDDWCLSRVKSPLAQLRWKHRLSKLRRKESSEFVLTHGDLAAHNIMVKDGQITEIIDCEYNGFFPKYMKYVCAMVIFELNESW</sequence>
<dbReference type="Pfam" id="PF01636">
    <property type="entry name" value="APH"/>
    <property type="match status" value="1"/>
</dbReference>
<dbReference type="Gene3D" id="3.90.1200.10">
    <property type="match status" value="1"/>
</dbReference>
<dbReference type="OrthoDB" id="8300194at2759"/>
<proteinExistence type="predicted"/>
<reference evidence="2 3" key="1">
    <citation type="submission" date="2015-05" db="EMBL/GenBank/DDBJ databases">
        <title>Distinctive expansion of gene families associated with plant cell wall degradation and secondary metabolism in the genomes of grapevine trunk pathogens.</title>
        <authorList>
            <person name="Lawrence D.P."/>
            <person name="Travadon R."/>
            <person name="Rolshausen P.E."/>
            <person name="Baumgartner K."/>
        </authorList>
    </citation>
    <scope>NUCLEOTIDE SEQUENCE [LARGE SCALE GENOMIC DNA]</scope>
    <source>
        <strain evidence="2">UCRPC4</strain>
    </source>
</reference>
<protein>
    <submittedName>
        <fullName evidence="2">Putative phosphotransferase family protein</fullName>
    </submittedName>
</protein>
<keyword evidence="2" id="KW-0808">Transferase</keyword>
<evidence type="ECO:0000313" key="2">
    <source>
        <dbReference type="EMBL" id="KKY27661.1"/>
    </source>
</evidence>
<dbReference type="AlphaFoldDB" id="A0A0G2F040"/>
<name>A0A0G2F040_PHACM</name>
<dbReference type="InterPro" id="IPR011009">
    <property type="entry name" value="Kinase-like_dom_sf"/>
</dbReference>
<dbReference type="GO" id="GO:0016740">
    <property type="term" value="F:transferase activity"/>
    <property type="evidence" value="ECO:0007669"/>
    <property type="project" value="UniProtKB-KW"/>
</dbReference>
<dbReference type="PANTHER" id="PTHR21310">
    <property type="entry name" value="AMINOGLYCOSIDE PHOSPHOTRANSFERASE-RELATED-RELATED"/>
    <property type="match status" value="1"/>
</dbReference>